<gene>
    <name evidence="11" type="ORF">HMPREF1872_00104</name>
</gene>
<evidence type="ECO:0000313" key="11">
    <source>
        <dbReference type="EMBL" id="KXB42433.1"/>
    </source>
</evidence>
<dbReference type="GO" id="GO:0005737">
    <property type="term" value="C:cytoplasm"/>
    <property type="evidence" value="ECO:0007669"/>
    <property type="project" value="TreeGrafter"/>
</dbReference>
<dbReference type="GO" id="GO:0004749">
    <property type="term" value="F:ribose phosphate diphosphokinase activity"/>
    <property type="evidence" value="ECO:0007669"/>
    <property type="project" value="UniProtKB-EC"/>
</dbReference>
<evidence type="ECO:0000256" key="4">
    <source>
        <dbReference type="ARBA" id="ARBA00022741"/>
    </source>
</evidence>
<accession>A0A133YGX3</accession>
<dbReference type="NCBIfam" id="TIGR01251">
    <property type="entry name" value="ribP_PPkin"/>
    <property type="match status" value="1"/>
</dbReference>
<evidence type="ECO:0000259" key="10">
    <source>
        <dbReference type="Pfam" id="PF13793"/>
    </source>
</evidence>
<dbReference type="InterPro" id="IPR029099">
    <property type="entry name" value="Pribosyltran_N"/>
</dbReference>
<evidence type="ECO:0000256" key="1">
    <source>
        <dbReference type="ARBA" id="ARBA00013247"/>
    </source>
</evidence>
<dbReference type="GO" id="GO:0005524">
    <property type="term" value="F:ATP binding"/>
    <property type="evidence" value="ECO:0007669"/>
    <property type="project" value="UniProtKB-KW"/>
</dbReference>
<comment type="catalytic activity">
    <reaction evidence="7">
        <text>D-ribose 5-phosphate + ATP = 5-phospho-alpha-D-ribose 1-diphosphate + AMP + H(+)</text>
        <dbReference type="Rhea" id="RHEA:15609"/>
        <dbReference type="ChEBI" id="CHEBI:15378"/>
        <dbReference type="ChEBI" id="CHEBI:30616"/>
        <dbReference type="ChEBI" id="CHEBI:58017"/>
        <dbReference type="ChEBI" id="CHEBI:78346"/>
        <dbReference type="ChEBI" id="CHEBI:456215"/>
        <dbReference type="EC" id="2.7.6.1"/>
    </reaction>
</comment>
<comment type="similarity">
    <text evidence="8">Belongs to the ribose-phosphate pyrophosphokinase family.</text>
</comment>
<dbReference type="RefSeq" id="WP_082714249.1">
    <property type="nucleotide sequence ID" value="NZ_JARFNM010000001.1"/>
</dbReference>
<name>A0A133YGX3_9FIRM</name>
<dbReference type="GO" id="GO:0006164">
    <property type="term" value="P:purine nucleotide biosynthetic process"/>
    <property type="evidence" value="ECO:0007669"/>
    <property type="project" value="TreeGrafter"/>
</dbReference>
<dbReference type="GO" id="GO:0006015">
    <property type="term" value="P:5-phosphoribose 1-diphosphate biosynthetic process"/>
    <property type="evidence" value="ECO:0007669"/>
    <property type="project" value="TreeGrafter"/>
</dbReference>
<dbReference type="Gene3D" id="3.40.50.2020">
    <property type="match status" value="2"/>
</dbReference>
<feature type="domain" description="Ribose-phosphate pyrophosphokinase N-terminal" evidence="10">
    <location>
        <begin position="73"/>
        <end position="174"/>
    </location>
</feature>
<keyword evidence="6" id="KW-0067">ATP-binding</keyword>
<keyword evidence="12" id="KW-1185">Reference proteome</keyword>
<sequence>MSLLFNDEDYYNYNQKKSVRMGLVGPLALISTQGNEEFVGKINAELLRIRRQQVEEHPEILLSAPGFLRSDYQAAAKFVRFSSGEAKCTIGQTLRGHDVFIIADVLNHGATYKMRNFEVPMSPDEHLQDIKRAILAIGNKAARINIVMPYLYQSKQVLRRSRAALDCAQMLKELIKLNVHSIVTFEPHEPRIENAIPEIGLERIPSSYLLLRTLLEKESDLSVAKEDLAIISPDESAMKRGIFYSSILGIQMSTFYRQRDYTNGKNGVYPVAKYRFLGENLEGKSVLIVDDMILSGDTMLKTAYRLRKEQRVKDIYCLATFPIFTNGLKTYQEAYEQGVIKGVYSTNLIYRTPELLKQEWYHEADTTKFIASLIDCINHNASISNLVDQTASINELLRLRQNK</sequence>
<keyword evidence="4" id="KW-0547">Nucleotide-binding</keyword>
<dbReference type="NCBIfam" id="NF005299">
    <property type="entry name" value="PRK06827.1"/>
    <property type="match status" value="1"/>
</dbReference>
<evidence type="ECO:0000256" key="6">
    <source>
        <dbReference type="ARBA" id="ARBA00022840"/>
    </source>
</evidence>
<keyword evidence="2" id="KW-0808">Transferase</keyword>
<dbReference type="OrthoDB" id="9777067at2"/>
<evidence type="ECO:0000259" key="9">
    <source>
        <dbReference type="Pfam" id="PF00156"/>
    </source>
</evidence>
<protein>
    <recommendedName>
        <fullName evidence="1">ribose-phosphate diphosphokinase</fullName>
        <ecNumber evidence="1">2.7.6.1</ecNumber>
    </recommendedName>
</protein>
<evidence type="ECO:0000256" key="5">
    <source>
        <dbReference type="ARBA" id="ARBA00022777"/>
    </source>
</evidence>
<evidence type="ECO:0000313" key="12">
    <source>
        <dbReference type="Proteomes" id="UP000070080"/>
    </source>
</evidence>
<dbReference type="Proteomes" id="UP000070080">
    <property type="component" value="Unassembled WGS sequence"/>
</dbReference>
<dbReference type="InterPro" id="IPR000836">
    <property type="entry name" value="PRTase_dom"/>
</dbReference>
<feature type="domain" description="Phosphoribosyltransferase" evidence="9">
    <location>
        <begin position="201"/>
        <end position="313"/>
    </location>
</feature>
<dbReference type="GO" id="GO:0000287">
    <property type="term" value="F:magnesium ion binding"/>
    <property type="evidence" value="ECO:0007669"/>
    <property type="project" value="InterPro"/>
</dbReference>
<dbReference type="PANTHER" id="PTHR10210:SF32">
    <property type="entry name" value="RIBOSE-PHOSPHATE PYROPHOSPHOKINASE 2"/>
    <property type="match status" value="1"/>
</dbReference>
<dbReference type="EC" id="2.7.6.1" evidence="1"/>
<evidence type="ECO:0000256" key="7">
    <source>
        <dbReference type="ARBA" id="ARBA00049535"/>
    </source>
</evidence>
<dbReference type="InterPro" id="IPR005946">
    <property type="entry name" value="Rib-P_diPkinase"/>
</dbReference>
<keyword evidence="3 8" id="KW-0545">Nucleotide biosynthesis</keyword>
<dbReference type="PANTHER" id="PTHR10210">
    <property type="entry name" value="RIBOSE-PHOSPHATE DIPHOSPHOKINASE FAMILY MEMBER"/>
    <property type="match status" value="1"/>
</dbReference>
<proteinExistence type="inferred from homology"/>
<dbReference type="EMBL" id="LSCV01000002">
    <property type="protein sequence ID" value="KXB42433.1"/>
    <property type="molecule type" value="Genomic_DNA"/>
</dbReference>
<dbReference type="SUPFAM" id="SSF53271">
    <property type="entry name" value="PRTase-like"/>
    <property type="match status" value="2"/>
</dbReference>
<organism evidence="11 12">
    <name type="scientific">Amygdalobacter nucleatus</name>
    <dbReference type="NCBI Taxonomy" id="3029274"/>
    <lineage>
        <taxon>Bacteria</taxon>
        <taxon>Bacillati</taxon>
        <taxon>Bacillota</taxon>
        <taxon>Clostridia</taxon>
        <taxon>Eubacteriales</taxon>
        <taxon>Oscillospiraceae</taxon>
        <taxon>Amygdalobacter</taxon>
    </lineage>
</organism>
<evidence type="ECO:0000256" key="3">
    <source>
        <dbReference type="ARBA" id="ARBA00022727"/>
    </source>
</evidence>
<dbReference type="AlphaFoldDB" id="A0A133YGX3"/>
<dbReference type="GO" id="GO:0002189">
    <property type="term" value="C:ribose phosphate diphosphokinase complex"/>
    <property type="evidence" value="ECO:0007669"/>
    <property type="project" value="TreeGrafter"/>
</dbReference>
<reference evidence="12" key="1">
    <citation type="submission" date="2016-01" db="EMBL/GenBank/DDBJ databases">
        <authorList>
            <person name="Mitreva M."/>
            <person name="Pepin K.H."/>
            <person name="Mihindukulasuriya K.A."/>
            <person name="Fulton R."/>
            <person name="Fronick C."/>
            <person name="O'Laughlin M."/>
            <person name="Miner T."/>
            <person name="Herter B."/>
            <person name="Rosa B.A."/>
            <person name="Cordes M."/>
            <person name="Tomlinson C."/>
            <person name="Wollam A."/>
            <person name="Palsikar V.B."/>
            <person name="Mardis E.R."/>
            <person name="Wilson R.K."/>
        </authorList>
    </citation>
    <scope>NUCLEOTIDE SEQUENCE [LARGE SCALE GENOMIC DNA]</scope>
    <source>
        <strain evidence="12">KA00274</strain>
    </source>
</reference>
<dbReference type="InterPro" id="IPR029057">
    <property type="entry name" value="PRTase-like"/>
</dbReference>
<evidence type="ECO:0000256" key="8">
    <source>
        <dbReference type="RuleBase" id="RU004324"/>
    </source>
</evidence>
<dbReference type="STRING" id="1497955.HMPREF1872_00104"/>
<evidence type="ECO:0000256" key="2">
    <source>
        <dbReference type="ARBA" id="ARBA00022679"/>
    </source>
</evidence>
<dbReference type="Pfam" id="PF13793">
    <property type="entry name" value="Pribosyltran_N"/>
    <property type="match status" value="1"/>
</dbReference>
<dbReference type="CDD" id="cd06223">
    <property type="entry name" value="PRTases_typeI"/>
    <property type="match status" value="1"/>
</dbReference>
<comment type="caution">
    <text evidence="11">The sequence shown here is derived from an EMBL/GenBank/DDBJ whole genome shotgun (WGS) entry which is preliminary data.</text>
</comment>
<keyword evidence="5 11" id="KW-0418">Kinase</keyword>
<dbReference type="GO" id="GO:0016301">
    <property type="term" value="F:kinase activity"/>
    <property type="evidence" value="ECO:0007669"/>
    <property type="project" value="UniProtKB-KW"/>
</dbReference>
<dbReference type="Pfam" id="PF00156">
    <property type="entry name" value="Pribosyltran"/>
    <property type="match status" value="1"/>
</dbReference>